<evidence type="ECO:0000313" key="3">
    <source>
        <dbReference type="Proteomes" id="UP000254866"/>
    </source>
</evidence>
<dbReference type="AlphaFoldDB" id="A0A370TAX6"/>
<dbReference type="OrthoDB" id="3552602at2759"/>
<feature type="region of interest" description="Disordered" evidence="1">
    <location>
        <begin position="1"/>
        <end position="48"/>
    </location>
</feature>
<comment type="caution">
    <text evidence="2">The sequence shown here is derived from an EMBL/GenBank/DDBJ whole genome shotgun (WGS) entry which is preliminary data.</text>
</comment>
<keyword evidence="3" id="KW-1185">Reference proteome</keyword>
<feature type="region of interest" description="Disordered" evidence="1">
    <location>
        <begin position="210"/>
        <end position="229"/>
    </location>
</feature>
<sequence length="229" mass="25403">MITDKTKAGPPPPHRYTHREDTSRLGRYPTVMPSQHPEGPPTPDCPFPTEEPRVYTAITTEILARHDTYQSSIHQDNTAQRNTQQQNATHLHTVQALGVRLPPRIWGRLGKGQTQVAMTSQQHSDLSIQGLHNACNIQQPTVRHTQDRASSGNVECVSEAGYPHGQTNVQNPVYWIPHDNPQPFYTAPLGQDIADWGYDLVGVGTQFDTDDNSKDAYIPHVNGPAHAQG</sequence>
<gene>
    <name evidence="2" type="ORF">BP5553_09874</name>
</gene>
<dbReference type="EMBL" id="NPIC01000013">
    <property type="protein sequence ID" value="RDL31085.1"/>
    <property type="molecule type" value="Genomic_DNA"/>
</dbReference>
<dbReference type="Proteomes" id="UP000254866">
    <property type="component" value="Unassembled WGS sequence"/>
</dbReference>
<reference evidence="2 3" key="1">
    <citation type="journal article" date="2018" name="IMA Fungus">
        <title>IMA Genome-F 9: Draft genome sequence of Annulohypoxylon stygium, Aspergillus mulundensis, Berkeleyomyces basicola (syn. Thielaviopsis basicola), Ceratocystis smalleyi, two Cercospora beticola strains, Coleophoma cylindrospora, Fusarium fracticaudum, Phialophora cf. hyalina, and Morchella septimelata.</title>
        <authorList>
            <person name="Wingfield B.D."/>
            <person name="Bills G.F."/>
            <person name="Dong Y."/>
            <person name="Huang W."/>
            <person name="Nel W.J."/>
            <person name="Swalarsk-Parry B.S."/>
            <person name="Vaghefi N."/>
            <person name="Wilken P.M."/>
            <person name="An Z."/>
            <person name="de Beer Z.W."/>
            <person name="De Vos L."/>
            <person name="Chen L."/>
            <person name="Duong T.A."/>
            <person name="Gao Y."/>
            <person name="Hammerbacher A."/>
            <person name="Kikkert J.R."/>
            <person name="Li Y."/>
            <person name="Li H."/>
            <person name="Li K."/>
            <person name="Li Q."/>
            <person name="Liu X."/>
            <person name="Ma X."/>
            <person name="Naidoo K."/>
            <person name="Pethybridge S.J."/>
            <person name="Sun J."/>
            <person name="Steenkamp E.T."/>
            <person name="van der Nest M.A."/>
            <person name="van Wyk S."/>
            <person name="Wingfield M.J."/>
            <person name="Xiong C."/>
            <person name="Yue Q."/>
            <person name="Zhang X."/>
        </authorList>
    </citation>
    <scope>NUCLEOTIDE SEQUENCE [LARGE SCALE GENOMIC DNA]</scope>
    <source>
        <strain evidence="2 3">BP 5553</strain>
    </source>
</reference>
<organism evidence="2 3">
    <name type="scientific">Venustampulla echinocandica</name>
    <dbReference type="NCBI Taxonomy" id="2656787"/>
    <lineage>
        <taxon>Eukaryota</taxon>
        <taxon>Fungi</taxon>
        <taxon>Dikarya</taxon>
        <taxon>Ascomycota</taxon>
        <taxon>Pezizomycotina</taxon>
        <taxon>Leotiomycetes</taxon>
        <taxon>Helotiales</taxon>
        <taxon>Pleuroascaceae</taxon>
        <taxon>Venustampulla</taxon>
    </lineage>
</organism>
<evidence type="ECO:0000256" key="1">
    <source>
        <dbReference type="SAM" id="MobiDB-lite"/>
    </source>
</evidence>
<name>A0A370TAX6_9HELO</name>
<evidence type="ECO:0000313" key="2">
    <source>
        <dbReference type="EMBL" id="RDL31085.1"/>
    </source>
</evidence>
<proteinExistence type="predicted"/>
<protein>
    <submittedName>
        <fullName evidence="2">Uncharacterized protein</fullName>
    </submittedName>
</protein>
<dbReference type="GeneID" id="43602723"/>
<dbReference type="RefSeq" id="XP_031865334.1">
    <property type="nucleotide sequence ID" value="XM_032018497.1"/>
</dbReference>
<accession>A0A370TAX6</accession>